<keyword evidence="2" id="KW-1185">Reference proteome</keyword>
<evidence type="ECO:0000313" key="2">
    <source>
        <dbReference type="Proteomes" id="UP001162889"/>
    </source>
</evidence>
<protein>
    <submittedName>
        <fullName evidence="1">Uncharacterized protein</fullName>
    </submittedName>
</protein>
<reference evidence="1" key="1">
    <citation type="submission" date="2022-03" db="EMBL/GenBank/DDBJ databases">
        <title>Genome Encyclopedia of Bacteria and Archaea VI: Functional Genomics of Type Strains.</title>
        <authorList>
            <person name="Whitman W."/>
        </authorList>
    </citation>
    <scope>NUCLEOTIDE SEQUENCE</scope>
    <source>
        <strain evidence="1">HSC-15S17</strain>
    </source>
</reference>
<accession>A0ABT1GGN9</accession>
<name>A0ABT1GGN9_9BURK</name>
<sequence>MRLRDWLTVAAMLLFVGASYAYMAHADAESACRDAQVPP</sequence>
<gene>
    <name evidence="1" type="ORF">L1274_000732</name>
</gene>
<organism evidence="1 2">
    <name type="scientific">Duganella violaceipulchra</name>
    <dbReference type="NCBI Taxonomy" id="2849652"/>
    <lineage>
        <taxon>Bacteria</taxon>
        <taxon>Pseudomonadati</taxon>
        <taxon>Pseudomonadota</taxon>
        <taxon>Betaproteobacteria</taxon>
        <taxon>Burkholderiales</taxon>
        <taxon>Oxalobacteraceae</taxon>
        <taxon>Telluria group</taxon>
        <taxon>Duganella</taxon>
    </lineage>
</organism>
<dbReference type="EMBL" id="JALJZU010000001">
    <property type="protein sequence ID" value="MCP2007044.1"/>
    <property type="molecule type" value="Genomic_DNA"/>
</dbReference>
<comment type="caution">
    <text evidence="1">The sequence shown here is derived from an EMBL/GenBank/DDBJ whole genome shotgun (WGS) entry which is preliminary data.</text>
</comment>
<dbReference type="Proteomes" id="UP001162889">
    <property type="component" value="Unassembled WGS sequence"/>
</dbReference>
<proteinExistence type="predicted"/>
<evidence type="ECO:0000313" key="1">
    <source>
        <dbReference type="EMBL" id="MCP2007044.1"/>
    </source>
</evidence>